<reference evidence="9 10" key="1">
    <citation type="submission" date="2009-02" db="EMBL/GenBank/DDBJ databases">
        <title>Sequencing of the draft genome and assembly of Dethiobacter alkaliphilus AHT 1.</title>
        <authorList>
            <consortium name="US DOE Joint Genome Institute (JGI-PGF)"/>
            <person name="Lucas S."/>
            <person name="Copeland A."/>
            <person name="Lapidus A."/>
            <person name="Glavina del Rio T."/>
            <person name="Dalin E."/>
            <person name="Tice H."/>
            <person name="Bruce D."/>
            <person name="Goodwin L."/>
            <person name="Pitluck S."/>
            <person name="Larimer F."/>
            <person name="Land M.L."/>
            <person name="Hauser L."/>
            <person name="Muyzer G."/>
        </authorList>
    </citation>
    <scope>NUCLEOTIDE SEQUENCE [LARGE SCALE GENOMIC DNA]</scope>
    <source>
        <strain evidence="9 10">AHT 1</strain>
    </source>
</reference>
<accession>C0GFY4</accession>
<dbReference type="InterPro" id="IPR058533">
    <property type="entry name" value="Cation_efflux_TM"/>
</dbReference>
<organism evidence="9 10">
    <name type="scientific">Dethiobacter alkaliphilus AHT 1</name>
    <dbReference type="NCBI Taxonomy" id="555088"/>
    <lineage>
        <taxon>Bacteria</taxon>
        <taxon>Bacillati</taxon>
        <taxon>Bacillota</taxon>
        <taxon>Dethiobacteria</taxon>
        <taxon>Dethiobacterales</taxon>
        <taxon>Dethiobacteraceae</taxon>
        <taxon>Dethiobacter</taxon>
    </lineage>
</organism>
<evidence type="ECO:0000256" key="5">
    <source>
        <dbReference type="ARBA" id="ARBA00022989"/>
    </source>
</evidence>
<dbReference type="RefSeq" id="WP_008516113.1">
    <property type="nucleotide sequence ID" value="NZ_ACJM01000006.1"/>
</dbReference>
<keyword evidence="10" id="KW-1185">Reference proteome</keyword>
<gene>
    <name evidence="9" type="ORF">DealDRAFT_1393</name>
</gene>
<dbReference type="EMBL" id="ACJM01000006">
    <property type="protein sequence ID" value="EEG77673.1"/>
    <property type="molecule type" value="Genomic_DNA"/>
</dbReference>
<keyword evidence="6" id="KW-0472">Membrane</keyword>
<dbReference type="eggNOG" id="COG0053">
    <property type="taxonomic scope" value="Bacteria"/>
</dbReference>
<protein>
    <submittedName>
        <fullName evidence="9">Cation diffusion facilitator family transporter</fullName>
    </submittedName>
</protein>
<comment type="similarity">
    <text evidence="2">Belongs to the cation diffusion facilitator (CDF) transporter (TC 2.A.4) family.</text>
</comment>
<dbReference type="GO" id="GO:0008324">
    <property type="term" value="F:monoatomic cation transmembrane transporter activity"/>
    <property type="evidence" value="ECO:0007669"/>
    <property type="project" value="InterPro"/>
</dbReference>
<dbReference type="Gene3D" id="1.20.1510.10">
    <property type="entry name" value="Cation efflux protein transmembrane domain"/>
    <property type="match status" value="1"/>
</dbReference>
<feature type="domain" description="Cation efflux protein transmembrane" evidence="7">
    <location>
        <begin position="16"/>
        <end position="214"/>
    </location>
</feature>
<dbReference type="NCBIfam" id="TIGR01297">
    <property type="entry name" value="CDF"/>
    <property type="match status" value="1"/>
</dbReference>
<dbReference type="SUPFAM" id="SSF161111">
    <property type="entry name" value="Cation efflux protein transmembrane domain-like"/>
    <property type="match status" value="1"/>
</dbReference>
<dbReference type="SUPFAM" id="SSF160240">
    <property type="entry name" value="Cation efflux protein cytoplasmic domain-like"/>
    <property type="match status" value="1"/>
</dbReference>
<dbReference type="InterPro" id="IPR036837">
    <property type="entry name" value="Cation_efflux_CTD_sf"/>
</dbReference>
<dbReference type="InterPro" id="IPR027470">
    <property type="entry name" value="Cation_efflux_CTD"/>
</dbReference>
<proteinExistence type="inferred from homology"/>
<dbReference type="PANTHER" id="PTHR43840">
    <property type="entry name" value="MITOCHONDRIAL METAL TRANSPORTER 1-RELATED"/>
    <property type="match status" value="1"/>
</dbReference>
<dbReference type="Pfam" id="PF16916">
    <property type="entry name" value="ZT_dimer"/>
    <property type="match status" value="1"/>
</dbReference>
<dbReference type="Proteomes" id="UP000006443">
    <property type="component" value="Unassembled WGS sequence"/>
</dbReference>
<dbReference type="AlphaFoldDB" id="C0GFY4"/>
<keyword evidence="3" id="KW-0813">Transport</keyword>
<evidence type="ECO:0000256" key="6">
    <source>
        <dbReference type="ARBA" id="ARBA00023136"/>
    </source>
</evidence>
<dbReference type="InterPro" id="IPR027469">
    <property type="entry name" value="Cation_efflux_TMD_sf"/>
</dbReference>
<evidence type="ECO:0000259" key="7">
    <source>
        <dbReference type="Pfam" id="PF01545"/>
    </source>
</evidence>
<dbReference type="InterPro" id="IPR002524">
    <property type="entry name" value="Cation_efflux"/>
</dbReference>
<sequence>MVSHDRVENSLSGARAGIIVNLFLAVLKAGAGIMSGSFAMMADALHSFADIVASGVVYVGIRVASKPADDEHPYGHGKAESIASKIVSIIVILAGLNIGYFSLQALFQADLPVPGQMALYAALISIVVKETLFRYTIRIGRETNCKALVANAFEHRTDALSSVAALLGIGGALLGAAYGLPQLAYLDPVAGIIVSVFIVRMGWHIAIEAASELMDAQEDPEFIAGLEKLILAVDGVLEVHGIRVRAAGPHKFVDLEIGVDGDISVREGHDVARRVKQELLAKQEEITNVLIHVNPCRACEEKRDFDRV</sequence>
<feature type="domain" description="Cation efflux protein cytoplasmic" evidence="8">
    <location>
        <begin position="220"/>
        <end position="296"/>
    </location>
</feature>
<dbReference type="PANTHER" id="PTHR43840:SF15">
    <property type="entry name" value="MITOCHONDRIAL METAL TRANSPORTER 1-RELATED"/>
    <property type="match status" value="1"/>
</dbReference>
<name>C0GFY4_DETAL</name>
<evidence type="ECO:0000313" key="9">
    <source>
        <dbReference type="EMBL" id="EEG77673.1"/>
    </source>
</evidence>
<dbReference type="FunFam" id="1.20.1510.10:FF:000006">
    <property type="entry name" value="Divalent cation efflux transporter"/>
    <property type="match status" value="1"/>
</dbReference>
<evidence type="ECO:0000313" key="10">
    <source>
        <dbReference type="Proteomes" id="UP000006443"/>
    </source>
</evidence>
<evidence type="ECO:0000256" key="1">
    <source>
        <dbReference type="ARBA" id="ARBA00004141"/>
    </source>
</evidence>
<dbReference type="InterPro" id="IPR050291">
    <property type="entry name" value="CDF_Transporter"/>
</dbReference>
<evidence type="ECO:0000256" key="3">
    <source>
        <dbReference type="ARBA" id="ARBA00022448"/>
    </source>
</evidence>
<dbReference type="STRING" id="555088.DealDRAFT_1393"/>
<comment type="caution">
    <text evidence="9">The sequence shown here is derived from an EMBL/GenBank/DDBJ whole genome shotgun (WGS) entry which is preliminary data.</text>
</comment>
<evidence type="ECO:0000256" key="4">
    <source>
        <dbReference type="ARBA" id="ARBA00022692"/>
    </source>
</evidence>
<keyword evidence="5" id="KW-1133">Transmembrane helix</keyword>
<dbReference type="GO" id="GO:0016020">
    <property type="term" value="C:membrane"/>
    <property type="evidence" value="ECO:0007669"/>
    <property type="project" value="UniProtKB-SubCell"/>
</dbReference>
<keyword evidence="4" id="KW-0812">Transmembrane</keyword>
<dbReference type="Gene3D" id="3.30.70.1350">
    <property type="entry name" value="Cation efflux protein, cytoplasmic domain"/>
    <property type="match status" value="1"/>
</dbReference>
<dbReference type="Pfam" id="PF01545">
    <property type="entry name" value="Cation_efflux"/>
    <property type="match status" value="1"/>
</dbReference>
<comment type="subcellular location">
    <subcellularLocation>
        <location evidence="1">Membrane</location>
        <topology evidence="1">Multi-pass membrane protein</topology>
    </subcellularLocation>
</comment>
<evidence type="ECO:0000256" key="2">
    <source>
        <dbReference type="ARBA" id="ARBA00008114"/>
    </source>
</evidence>
<evidence type="ECO:0000259" key="8">
    <source>
        <dbReference type="Pfam" id="PF16916"/>
    </source>
</evidence>